<keyword evidence="5 9" id="KW-0812">Transmembrane</keyword>
<organism evidence="11 12">
    <name type="scientific">Pseudonocardia ailaonensis</name>
    <dbReference type="NCBI Taxonomy" id="367279"/>
    <lineage>
        <taxon>Bacteria</taxon>
        <taxon>Bacillati</taxon>
        <taxon>Actinomycetota</taxon>
        <taxon>Actinomycetes</taxon>
        <taxon>Pseudonocardiales</taxon>
        <taxon>Pseudonocardiaceae</taxon>
        <taxon>Pseudonocardia</taxon>
    </lineage>
</organism>
<evidence type="ECO:0000259" key="10">
    <source>
        <dbReference type="Pfam" id="PF04290"/>
    </source>
</evidence>
<dbReference type="Pfam" id="PF04290">
    <property type="entry name" value="DctQ"/>
    <property type="match status" value="1"/>
</dbReference>
<name>A0ABN2N9U6_9PSEU</name>
<feature type="transmembrane region" description="Helical" evidence="9">
    <location>
        <begin position="148"/>
        <end position="173"/>
    </location>
</feature>
<feature type="domain" description="Tripartite ATP-independent periplasmic transporters DctQ component" evidence="10">
    <location>
        <begin position="39"/>
        <end position="171"/>
    </location>
</feature>
<evidence type="ECO:0000313" key="11">
    <source>
        <dbReference type="EMBL" id="GAA1858910.1"/>
    </source>
</evidence>
<feature type="transmembrane region" description="Helical" evidence="9">
    <location>
        <begin position="24"/>
        <end position="45"/>
    </location>
</feature>
<dbReference type="EMBL" id="BAAAQK010000017">
    <property type="protein sequence ID" value="GAA1858910.1"/>
    <property type="molecule type" value="Genomic_DNA"/>
</dbReference>
<feature type="transmembrane region" description="Helical" evidence="9">
    <location>
        <begin position="103"/>
        <end position="128"/>
    </location>
</feature>
<keyword evidence="12" id="KW-1185">Reference proteome</keyword>
<evidence type="ECO:0000256" key="9">
    <source>
        <dbReference type="SAM" id="Phobius"/>
    </source>
</evidence>
<dbReference type="Proteomes" id="UP001500449">
    <property type="component" value="Unassembled WGS sequence"/>
</dbReference>
<dbReference type="InterPro" id="IPR007387">
    <property type="entry name" value="TRAP_DctQ"/>
</dbReference>
<evidence type="ECO:0000256" key="7">
    <source>
        <dbReference type="ARBA" id="ARBA00023136"/>
    </source>
</evidence>
<evidence type="ECO:0000256" key="5">
    <source>
        <dbReference type="ARBA" id="ARBA00022692"/>
    </source>
</evidence>
<comment type="subcellular location">
    <subcellularLocation>
        <location evidence="1">Cell inner membrane</location>
        <topology evidence="1">Multi-pass membrane protein</topology>
    </subcellularLocation>
</comment>
<dbReference type="PANTHER" id="PTHR35011:SF10">
    <property type="entry name" value="TRAP TRANSPORTER SMALL PERMEASE PROTEIN"/>
    <property type="match status" value="1"/>
</dbReference>
<evidence type="ECO:0000256" key="1">
    <source>
        <dbReference type="ARBA" id="ARBA00004429"/>
    </source>
</evidence>
<gene>
    <name evidence="11" type="ORF">GCM10009836_43920</name>
</gene>
<protein>
    <recommendedName>
        <fullName evidence="10">Tripartite ATP-independent periplasmic transporters DctQ component domain-containing protein</fullName>
    </recommendedName>
</protein>
<dbReference type="RefSeq" id="WP_344420112.1">
    <property type="nucleotide sequence ID" value="NZ_BAAAQK010000017.1"/>
</dbReference>
<dbReference type="InterPro" id="IPR055348">
    <property type="entry name" value="DctQ"/>
</dbReference>
<evidence type="ECO:0000313" key="12">
    <source>
        <dbReference type="Proteomes" id="UP001500449"/>
    </source>
</evidence>
<accession>A0ABN2N9U6</accession>
<reference evidence="11 12" key="1">
    <citation type="journal article" date="2019" name="Int. J. Syst. Evol. Microbiol.">
        <title>The Global Catalogue of Microorganisms (GCM) 10K type strain sequencing project: providing services to taxonomists for standard genome sequencing and annotation.</title>
        <authorList>
            <consortium name="The Broad Institute Genomics Platform"/>
            <consortium name="The Broad Institute Genome Sequencing Center for Infectious Disease"/>
            <person name="Wu L."/>
            <person name="Ma J."/>
        </authorList>
    </citation>
    <scope>NUCLEOTIDE SEQUENCE [LARGE SCALE GENOMIC DNA]</scope>
    <source>
        <strain evidence="11 12">JCM 16009</strain>
    </source>
</reference>
<proteinExistence type="inferred from homology"/>
<evidence type="ECO:0000256" key="2">
    <source>
        <dbReference type="ARBA" id="ARBA00022448"/>
    </source>
</evidence>
<evidence type="ECO:0000256" key="4">
    <source>
        <dbReference type="ARBA" id="ARBA00022519"/>
    </source>
</evidence>
<keyword evidence="7 9" id="KW-0472">Membrane</keyword>
<comment type="caution">
    <text evidence="11">The sequence shown here is derived from an EMBL/GenBank/DDBJ whole genome shotgun (WGS) entry which is preliminary data.</text>
</comment>
<evidence type="ECO:0000256" key="3">
    <source>
        <dbReference type="ARBA" id="ARBA00022475"/>
    </source>
</evidence>
<comment type="similarity">
    <text evidence="8">Belongs to the TRAP transporter small permease family.</text>
</comment>
<keyword evidence="4" id="KW-0997">Cell inner membrane</keyword>
<feature type="transmembrane region" description="Helical" evidence="9">
    <location>
        <begin position="65"/>
        <end position="82"/>
    </location>
</feature>
<keyword evidence="3" id="KW-1003">Cell membrane</keyword>
<evidence type="ECO:0000256" key="8">
    <source>
        <dbReference type="ARBA" id="ARBA00038436"/>
    </source>
</evidence>
<keyword evidence="6 9" id="KW-1133">Transmembrane helix</keyword>
<dbReference type="PANTHER" id="PTHR35011">
    <property type="entry name" value="2,3-DIKETO-L-GULONATE TRAP TRANSPORTER SMALL PERMEASE PROTEIN YIAM"/>
    <property type="match status" value="1"/>
</dbReference>
<evidence type="ECO:0000256" key="6">
    <source>
        <dbReference type="ARBA" id="ARBA00022989"/>
    </source>
</evidence>
<keyword evidence="2" id="KW-0813">Transport</keyword>
<sequence>MSVGGTLTSAGESARRSVKWIDRVSLALAVPAGAVTVLMMLHVIVDVAGRSILGQPLPSTLEIVSYWWMVVAVFAGLGYALLRGDHVRATVVTDALSASWRRWADVLALALLGLFAAGVAVFGLFAAVEGAWIGQTVLSAVPVPVWPAMFAIPLGAGCLVLQCFSQIIGVFSVPGSSR</sequence>